<sequence length="256" mass="29382">MTIESYIPTEILRPFINKYIIIESKSEIANRVLPNTSLTMAFRFKGVNFYNTGPEKNELPKFAFSGLRKTVQLINYLPNTSTLVVLFKECGASALFKDPIHELFERSISLDNFIQTAELTQIEDKLADARTNSQRVAIIEQLLIHKLIVQQTDKLILESVRIIHNANGFLKISELANSLCISQDAFEKRFRRLVGATPKQFSSIVRMASIVRSTPSERFLDLAFDRGYYDQSHFNKDFKSFTGLTPTQFYNSSTFW</sequence>
<dbReference type="Proteomes" id="UP000612233">
    <property type="component" value="Unassembled WGS sequence"/>
</dbReference>
<proteinExistence type="predicted"/>
<dbReference type="InterPro" id="IPR046532">
    <property type="entry name" value="DUF6597"/>
</dbReference>
<dbReference type="PANTHER" id="PTHR46796">
    <property type="entry name" value="HTH-TYPE TRANSCRIPTIONAL ACTIVATOR RHAS-RELATED"/>
    <property type="match status" value="1"/>
</dbReference>
<dbReference type="Pfam" id="PF20240">
    <property type="entry name" value="DUF6597"/>
    <property type="match status" value="1"/>
</dbReference>
<keyword evidence="1" id="KW-0805">Transcription regulation</keyword>
<dbReference type="EMBL" id="JACXAD010000006">
    <property type="protein sequence ID" value="MBD2767565.1"/>
    <property type="molecule type" value="Genomic_DNA"/>
</dbReference>
<name>A0A927BC55_9BACT</name>
<dbReference type="InterPro" id="IPR018060">
    <property type="entry name" value="HTH_AraC"/>
</dbReference>
<dbReference type="Gene3D" id="1.10.10.60">
    <property type="entry name" value="Homeodomain-like"/>
    <property type="match status" value="1"/>
</dbReference>
<dbReference type="RefSeq" id="WP_191004390.1">
    <property type="nucleotide sequence ID" value="NZ_JACXAD010000006.1"/>
</dbReference>
<reference evidence="5" key="1">
    <citation type="submission" date="2020-09" db="EMBL/GenBank/DDBJ databases">
        <authorList>
            <person name="Kim M.K."/>
        </authorList>
    </citation>
    <scope>NUCLEOTIDE SEQUENCE</scope>
    <source>
        <strain evidence="5">BT664</strain>
    </source>
</reference>
<comment type="caution">
    <text evidence="5">The sequence shown here is derived from an EMBL/GenBank/DDBJ whole genome shotgun (WGS) entry which is preliminary data.</text>
</comment>
<evidence type="ECO:0000313" key="5">
    <source>
        <dbReference type="EMBL" id="MBD2767565.1"/>
    </source>
</evidence>
<keyword evidence="2" id="KW-0238">DNA-binding</keyword>
<dbReference type="PANTHER" id="PTHR46796:SF13">
    <property type="entry name" value="HTH-TYPE TRANSCRIPTIONAL ACTIVATOR RHAS"/>
    <property type="match status" value="1"/>
</dbReference>
<organism evidence="5 6">
    <name type="scientific">Hymenobacter montanus</name>
    <dbReference type="NCBI Taxonomy" id="2771359"/>
    <lineage>
        <taxon>Bacteria</taxon>
        <taxon>Pseudomonadati</taxon>
        <taxon>Bacteroidota</taxon>
        <taxon>Cytophagia</taxon>
        <taxon>Cytophagales</taxon>
        <taxon>Hymenobacteraceae</taxon>
        <taxon>Hymenobacter</taxon>
    </lineage>
</organism>
<dbReference type="InterPro" id="IPR050204">
    <property type="entry name" value="AraC_XylS_family_regulators"/>
</dbReference>
<keyword evidence="6" id="KW-1185">Reference proteome</keyword>
<dbReference type="InterPro" id="IPR009057">
    <property type="entry name" value="Homeodomain-like_sf"/>
</dbReference>
<evidence type="ECO:0000256" key="3">
    <source>
        <dbReference type="ARBA" id="ARBA00023163"/>
    </source>
</evidence>
<accession>A0A927BC55</accession>
<dbReference type="GO" id="GO:0043565">
    <property type="term" value="F:sequence-specific DNA binding"/>
    <property type="evidence" value="ECO:0007669"/>
    <property type="project" value="InterPro"/>
</dbReference>
<evidence type="ECO:0000256" key="2">
    <source>
        <dbReference type="ARBA" id="ARBA00023125"/>
    </source>
</evidence>
<keyword evidence="3" id="KW-0804">Transcription</keyword>
<dbReference type="GO" id="GO:0003700">
    <property type="term" value="F:DNA-binding transcription factor activity"/>
    <property type="evidence" value="ECO:0007669"/>
    <property type="project" value="InterPro"/>
</dbReference>
<protein>
    <submittedName>
        <fullName evidence="5">Helix-turn-helix transcriptional regulator</fullName>
    </submittedName>
</protein>
<dbReference type="AlphaFoldDB" id="A0A927BC55"/>
<feature type="domain" description="HTH araC/xylS-type" evidence="4">
    <location>
        <begin position="153"/>
        <end position="252"/>
    </location>
</feature>
<evidence type="ECO:0000259" key="4">
    <source>
        <dbReference type="PROSITE" id="PS01124"/>
    </source>
</evidence>
<gene>
    <name evidence="5" type="ORF">IC235_06635</name>
</gene>
<dbReference type="Pfam" id="PF12833">
    <property type="entry name" value="HTH_18"/>
    <property type="match status" value="1"/>
</dbReference>
<dbReference type="SMART" id="SM00342">
    <property type="entry name" value="HTH_ARAC"/>
    <property type="match status" value="1"/>
</dbReference>
<evidence type="ECO:0000313" key="6">
    <source>
        <dbReference type="Proteomes" id="UP000612233"/>
    </source>
</evidence>
<evidence type="ECO:0000256" key="1">
    <source>
        <dbReference type="ARBA" id="ARBA00023015"/>
    </source>
</evidence>
<dbReference type="PROSITE" id="PS01124">
    <property type="entry name" value="HTH_ARAC_FAMILY_2"/>
    <property type="match status" value="1"/>
</dbReference>
<dbReference type="SUPFAM" id="SSF46689">
    <property type="entry name" value="Homeodomain-like"/>
    <property type="match status" value="1"/>
</dbReference>